<dbReference type="Proteomes" id="UP000765507">
    <property type="component" value="Unassembled WGS sequence"/>
</dbReference>
<feature type="compositionally biased region" description="Polar residues" evidence="1">
    <location>
        <begin position="172"/>
        <end position="199"/>
    </location>
</feature>
<evidence type="ECO:0000313" key="4">
    <source>
        <dbReference type="Proteomes" id="UP000765507"/>
    </source>
</evidence>
<feature type="compositionally biased region" description="Polar residues" evidence="1">
    <location>
        <begin position="37"/>
        <end position="109"/>
    </location>
</feature>
<reference evidence="3 4" key="1">
    <citation type="journal article" date="2020" name="G3 (Bethesda)">
        <title>Draft Genome of the Common Snapping Turtle, Chelydra serpentina, a Model for Phenotypic Plasticity in Reptiles.</title>
        <authorList>
            <person name="Das D."/>
            <person name="Singh S.K."/>
            <person name="Bierstedt J."/>
            <person name="Erickson A."/>
            <person name="Galli G.L.J."/>
            <person name="Crossley D.A. 2nd"/>
            <person name="Rhen T."/>
        </authorList>
    </citation>
    <scope>NUCLEOTIDE SEQUENCE [LARGE SCALE GENOMIC DNA]</scope>
    <source>
        <strain evidence="3">KW</strain>
    </source>
</reference>
<feature type="compositionally biased region" description="Polar residues" evidence="1">
    <location>
        <begin position="210"/>
        <end position="235"/>
    </location>
</feature>
<dbReference type="InterPro" id="IPR036116">
    <property type="entry name" value="FN3_sf"/>
</dbReference>
<dbReference type="EMBL" id="JAHGAV010000605">
    <property type="protein sequence ID" value="KAG6924403.1"/>
    <property type="molecule type" value="Genomic_DNA"/>
</dbReference>
<protein>
    <recommendedName>
        <fullName evidence="2">SEA domain-containing protein</fullName>
    </recommendedName>
</protein>
<evidence type="ECO:0000256" key="1">
    <source>
        <dbReference type="SAM" id="MobiDB-lite"/>
    </source>
</evidence>
<gene>
    <name evidence="3" type="ORF">G0U57_017586</name>
</gene>
<sequence length="589" mass="62883">MVFHSVCFAGTSFSSSPVSNSVSQASDQTAAIGVSGPGSTATSNARTEETASTPSATVTESSLGITSTKAALSTVTSETKTQEEVTSSSNQRTLNDVTGTDLSHSSVRSTSERPSTDTEKSALPVSTVILDSSTVAPTATSHFTSNSPPQTEVSQITGTTNTVPDTERVPIGSTSSDRTDTESNTPPAFTEKVSSTASVASDLGDKSTAFVGTNPMTHLSTTAQTPAEISSNSPATTEFSTETTVSLSTTSTRDGTATLNPFETESSTSFSSSPVSNSVSQASDQTAAIGVSGPGSTATSNARTEETASTPSATVTESSLGITSTKAALSTMSYCESEIVLHVGIRHPVVDICGASEIRILNCYLSTIASCLRRFRALYAKQMKYSQRGYTSLIFSIQLDKVTSEVIQLNWTPQGGTRDSPYTVYLLRDNTVRNKSTTNETRIAFGDLVPGYEYIISVEVFTCAKKINTSRRVRTEAKIFDGKTRITNKIFKPEYNNKSSVEFQDFEKKFVEELRKSLPPEMQRLLDEGKMRIVINNLRNGSILVDFMIVLDAGENVTKSELSDAFTEAFNNSTEFQTDSNNTLIEGIA</sequence>
<dbReference type="SUPFAM" id="SSF82671">
    <property type="entry name" value="SEA domain"/>
    <property type="match status" value="1"/>
</dbReference>
<feature type="region of interest" description="Disordered" evidence="1">
    <location>
        <begin position="138"/>
        <end position="317"/>
    </location>
</feature>
<dbReference type="SUPFAM" id="SSF49265">
    <property type="entry name" value="Fibronectin type III"/>
    <property type="match status" value="1"/>
</dbReference>
<feature type="domain" description="SEA" evidence="2">
    <location>
        <begin position="476"/>
        <end position="589"/>
    </location>
</feature>
<feature type="compositionally biased region" description="Low complexity" evidence="1">
    <location>
        <begin position="236"/>
        <end position="252"/>
    </location>
</feature>
<organism evidence="3 4">
    <name type="scientific">Chelydra serpentina</name>
    <name type="common">Snapping turtle</name>
    <name type="synonym">Testudo serpentina</name>
    <dbReference type="NCBI Taxonomy" id="8475"/>
    <lineage>
        <taxon>Eukaryota</taxon>
        <taxon>Metazoa</taxon>
        <taxon>Chordata</taxon>
        <taxon>Craniata</taxon>
        <taxon>Vertebrata</taxon>
        <taxon>Euteleostomi</taxon>
        <taxon>Archelosauria</taxon>
        <taxon>Testudinata</taxon>
        <taxon>Testudines</taxon>
        <taxon>Cryptodira</taxon>
        <taxon>Durocryptodira</taxon>
        <taxon>Americhelydia</taxon>
        <taxon>Chelydroidea</taxon>
        <taxon>Chelydridae</taxon>
        <taxon>Chelydra</taxon>
    </lineage>
</organism>
<feature type="compositionally biased region" description="Basic and acidic residues" evidence="1">
    <location>
        <begin position="110"/>
        <end position="120"/>
    </location>
</feature>
<feature type="compositionally biased region" description="Low complexity" evidence="1">
    <location>
        <begin position="260"/>
        <end position="280"/>
    </location>
</feature>
<feature type="compositionally biased region" description="Polar residues" evidence="1">
    <location>
        <begin position="294"/>
        <end position="317"/>
    </location>
</feature>
<proteinExistence type="predicted"/>
<feature type="region of interest" description="Disordered" evidence="1">
    <location>
        <begin position="29"/>
        <end position="125"/>
    </location>
</feature>
<evidence type="ECO:0000313" key="3">
    <source>
        <dbReference type="EMBL" id="KAG6924403.1"/>
    </source>
</evidence>
<keyword evidence="4" id="KW-1185">Reference proteome</keyword>
<dbReference type="OrthoDB" id="9428207at2759"/>
<dbReference type="Pfam" id="PF01390">
    <property type="entry name" value="SEA"/>
    <property type="match status" value="1"/>
</dbReference>
<dbReference type="InterPro" id="IPR000082">
    <property type="entry name" value="SEA_dom"/>
</dbReference>
<dbReference type="AlphaFoldDB" id="A0A8T1S752"/>
<evidence type="ECO:0000259" key="2">
    <source>
        <dbReference type="PROSITE" id="PS50024"/>
    </source>
</evidence>
<comment type="caution">
    <text evidence="3">The sequence shown here is derived from an EMBL/GenBank/DDBJ whole genome shotgun (WGS) entry which is preliminary data.</text>
</comment>
<dbReference type="PROSITE" id="PS50024">
    <property type="entry name" value="SEA"/>
    <property type="match status" value="1"/>
</dbReference>
<feature type="compositionally biased region" description="Polar residues" evidence="1">
    <location>
        <begin position="138"/>
        <end position="164"/>
    </location>
</feature>
<accession>A0A8T1S752</accession>
<name>A0A8T1S752_CHESE</name>
<dbReference type="InterPro" id="IPR036364">
    <property type="entry name" value="SEA_dom_sf"/>
</dbReference>